<feature type="domain" description="Response regulatory" evidence="4">
    <location>
        <begin position="2"/>
        <end position="122"/>
    </location>
</feature>
<dbReference type="InterPro" id="IPR036388">
    <property type="entry name" value="WH-like_DNA-bd_sf"/>
</dbReference>
<keyword evidence="1 3" id="KW-0597">Phosphoprotein</keyword>
<dbReference type="Pfam" id="PF00196">
    <property type="entry name" value="GerE"/>
    <property type="match status" value="1"/>
</dbReference>
<reference evidence="6" key="1">
    <citation type="submission" date="2023-07" db="EMBL/GenBank/DDBJ databases">
        <title>Characterization of two Paracoccaceae strains isolated from Phycosphere and proposal of Xinfangfangia lacusdiani sp. nov.</title>
        <authorList>
            <person name="Deng Y."/>
            <person name="Zhang Y.Q."/>
        </authorList>
    </citation>
    <scope>NUCLEOTIDE SEQUENCE [LARGE SCALE GENOMIC DNA]</scope>
    <source>
        <strain evidence="6">CPCC 101403</strain>
    </source>
</reference>
<dbReference type="InterPro" id="IPR039420">
    <property type="entry name" value="WalR-like"/>
</dbReference>
<evidence type="ECO:0000256" key="2">
    <source>
        <dbReference type="ARBA" id="ARBA00023125"/>
    </source>
</evidence>
<dbReference type="InterPro" id="IPR011006">
    <property type="entry name" value="CheY-like_superfamily"/>
</dbReference>
<dbReference type="Gene3D" id="3.40.50.2300">
    <property type="match status" value="1"/>
</dbReference>
<feature type="modified residue" description="4-aspartylphosphate" evidence="3">
    <location>
        <position position="53"/>
    </location>
</feature>
<dbReference type="InterPro" id="IPR058245">
    <property type="entry name" value="NreC/VraR/RcsB-like_REC"/>
</dbReference>
<dbReference type="PANTHER" id="PTHR43214">
    <property type="entry name" value="TWO-COMPONENT RESPONSE REGULATOR"/>
    <property type="match status" value="1"/>
</dbReference>
<dbReference type="SUPFAM" id="SSF52172">
    <property type="entry name" value="CheY-like"/>
    <property type="match status" value="1"/>
</dbReference>
<dbReference type="Proteomes" id="UP001251085">
    <property type="component" value="Unassembled WGS sequence"/>
</dbReference>
<sequence>MKVLLVEDDPLHAAFLRDAVGQALPEVSQILTADNGREGEVMARRGVGAVVMDLQMKERNGIDAARTIWSERPETRILFWSNYADEAYLRGLSRIVPHGSPYGYVLKTAPVQRLHLAMRAVLVEGQVLVDREIHRLQQRQSRPAHALSESEYTVLLDMALGLPDREIARRRGMSERTVQNRLLSLYDKLAVDLPGEGAPAINKRVRAVACALSSGALNAEALRIAEREMRDWLLARPAESQAGSIRSR</sequence>
<evidence type="ECO:0000313" key="6">
    <source>
        <dbReference type="Proteomes" id="UP001251085"/>
    </source>
</evidence>
<dbReference type="PROSITE" id="PS50110">
    <property type="entry name" value="RESPONSE_REGULATORY"/>
    <property type="match status" value="1"/>
</dbReference>
<organism evidence="5 6">
    <name type="scientific">Paracoccus broussonetiae</name>
    <dbReference type="NCBI Taxonomy" id="3075834"/>
    <lineage>
        <taxon>Bacteria</taxon>
        <taxon>Pseudomonadati</taxon>
        <taxon>Pseudomonadota</taxon>
        <taxon>Alphaproteobacteria</taxon>
        <taxon>Rhodobacterales</taxon>
        <taxon>Paracoccaceae</taxon>
        <taxon>Paracoccus</taxon>
    </lineage>
</organism>
<protein>
    <submittedName>
        <fullName evidence="5">Response regulator transcription factor</fullName>
    </submittedName>
</protein>
<evidence type="ECO:0000313" key="5">
    <source>
        <dbReference type="EMBL" id="MDT1061397.1"/>
    </source>
</evidence>
<keyword evidence="2" id="KW-0238">DNA-binding</keyword>
<gene>
    <name evidence="5" type="ORF">RM190_05950</name>
</gene>
<dbReference type="InterPro" id="IPR016032">
    <property type="entry name" value="Sig_transdc_resp-reg_C-effctor"/>
</dbReference>
<accession>A0ABU3EB01</accession>
<proteinExistence type="predicted"/>
<dbReference type="EMBL" id="JAVRQI010000004">
    <property type="protein sequence ID" value="MDT1061397.1"/>
    <property type="molecule type" value="Genomic_DNA"/>
</dbReference>
<dbReference type="SUPFAM" id="SSF46894">
    <property type="entry name" value="C-terminal effector domain of the bipartite response regulators"/>
    <property type="match status" value="1"/>
</dbReference>
<dbReference type="SMART" id="SM00421">
    <property type="entry name" value="HTH_LUXR"/>
    <property type="match status" value="1"/>
</dbReference>
<evidence type="ECO:0000256" key="3">
    <source>
        <dbReference type="PROSITE-ProRule" id="PRU00169"/>
    </source>
</evidence>
<name>A0ABU3EB01_9RHOB</name>
<dbReference type="PANTHER" id="PTHR43214:SF43">
    <property type="entry name" value="TWO-COMPONENT RESPONSE REGULATOR"/>
    <property type="match status" value="1"/>
</dbReference>
<dbReference type="RefSeq" id="WP_311758501.1">
    <property type="nucleotide sequence ID" value="NZ_JAVRQI010000004.1"/>
</dbReference>
<evidence type="ECO:0000259" key="4">
    <source>
        <dbReference type="PROSITE" id="PS50110"/>
    </source>
</evidence>
<dbReference type="SMART" id="SM00448">
    <property type="entry name" value="REC"/>
    <property type="match status" value="1"/>
</dbReference>
<dbReference type="CDD" id="cd17535">
    <property type="entry name" value="REC_NarL-like"/>
    <property type="match status" value="1"/>
</dbReference>
<dbReference type="InterPro" id="IPR000792">
    <property type="entry name" value="Tscrpt_reg_LuxR_C"/>
</dbReference>
<evidence type="ECO:0000256" key="1">
    <source>
        <dbReference type="ARBA" id="ARBA00022553"/>
    </source>
</evidence>
<comment type="caution">
    <text evidence="5">The sequence shown here is derived from an EMBL/GenBank/DDBJ whole genome shotgun (WGS) entry which is preliminary data.</text>
</comment>
<dbReference type="InterPro" id="IPR001789">
    <property type="entry name" value="Sig_transdc_resp-reg_receiver"/>
</dbReference>
<dbReference type="Gene3D" id="1.10.10.10">
    <property type="entry name" value="Winged helix-like DNA-binding domain superfamily/Winged helix DNA-binding domain"/>
    <property type="match status" value="1"/>
</dbReference>
<dbReference type="PRINTS" id="PR00038">
    <property type="entry name" value="HTHLUXR"/>
</dbReference>
<dbReference type="Pfam" id="PF00072">
    <property type="entry name" value="Response_reg"/>
    <property type="match status" value="1"/>
</dbReference>
<keyword evidence="6" id="KW-1185">Reference proteome</keyword>